<evidence type="ECO:0000313" key="2">
    <source>
        <dbReference type="Proteomes" id="UP001500729"/>
    </source>
</evidence>
<reference evidence="1 2" key="1">
    <citation type="journal article" date="2019" name="Int. J. Syst. Evol. Microbiol.">
        <title>The Global Catalogue of Microorganisms (GCM) 10K type strain sequencing project: providing services to taxonomists for standard genome sequencing and annotation.</title>
        <authorList>
            <consortium name="The Broad Institute Genomics Platform"/>
            <consortium name="The Broad Institute Genome Sequencing Center for Infectious Disease"/>
            <person name="Wu L."/>
            <person name="Ma J."/>
        </authorList>
    </citation>
    <scope>NUCLEOTIDE SEQUENCE [LARGE SCALE GENOMIC DNA]</scope>
    <source>
        <strain evidence="1 2">JCM 10303</strain>
    </source>
</reference>
<organism evidence="1 2">
    <name type="scientific">Saccharopolyspora erythraea</name>
    <name type="common">Streptomyces erythraeus</name>
    <dbReference type="NCBI Taxonomy" id="1836"/>
    <lineage>
        <taxon>Bacteria</taxon>
        <taxon>Bacillati</taxon>
        <taxon>Actinomycetota</taxon>
        <taxon>Actinomycetes</taxon>
        <taxon>Pseudonocardiales</taxon>
        <taxon>Pseudonocardiaceae</taxon>
        <taxon>Saccharopolyspora</taxon>
    </lineage>
</organism>
<accession>A0ABN1CR55</accession>
<dbReference type="SUPFAM" id="SSF53756">
    <property type="entry name" value="UDP-Glycosyltransferase/glycogen phosphorylase"/>
    <property type="match status" value="1"/>
</dbReference>
<dbReference type="RefSeq" id="WP_009943400.1">
    <property type="nucleotide sequence ID" value="NZ_BAAAGS010000012.1"/>
</dbReference>
<dbReference type="Proteomes" id="UP001500729">
    <property type="component" value="Unassembled WGS sequence"/>
</dbReference>
<protein>
    <submittedName>
        <fullName evidence="1">Uncharacterized protein</fullName>
    </submittedName>
</protein>
<name>A0ABN1CR55_SACER</name>
<dbReference type="EMBL" id="BAAAGS010000012">
    <property type="protein sequence ID" value="GAA0523902.1"/>
    <property type="molecule type" value="Genomic_DNA"/>
</dbReference>
<comment type="caution">
    <text evidence="1">The sequence shown here is derived from an EMBL/GenBank/DDBJ whole genome shotgun (WGS) entry which is preliminary data.</text>
</comment>
<dbReference type="Gene3D" id="3.40.50.2000">
    <property type="entry name" value="Glycogen Phosphorylase B"/>
    <property type="match status" value="1"/>
</dbReference>
<gene>
    <name evidence="1" type="ORF">GCM10009533_23980</name>
</gene>
<evidence type="ECO:0000313" key="1">
    <source>
        <dbReference type="EMBL" id="GAA0523902.1"/>
    </source>
</evidence>
<proteinExistence type="predicted"/>
<keyword evidence="2" id="KW-1185">Reference proteome</keyword>
<sequence>MGLGERLRQAGHEVVIATQEAFAPLVAERGLEFRLMPGDIRSALESERGRPGGRD</sequence>